<evidence type="ECO:0000256" key="1">
    <source>
        <dbReference type="SAM" id="MobiDB-lite"/>
    </source>
</evidence>
<keyword evidence="3" id="KW-1185">Reference proteome</keyword>
<dbReference type="RefSeq" id="WP_340602139.1">
    <property type="nucleotide sequence ID" value="NZ_JBBMXV010000001.1"/>
</dbReference>
<proteinExistence type="predicted"/>
<name>A0ABD5UX40_9EURY</name>
<evidence type="ECO:0000313" key="2">
    <source>
        <dbReference type="EMBL" id="MFC6903647.1"/>
    </source>
</evidence>
<gene>
    <name evidence="2" type="ORF">ACFQGH_00380</name>
</gene>
<dbReference type="Proteomes" id="UP001596312">
    <property type="component" value="Unassembled WGS sequence"/>
</dbReference>
<comment type="caution">
    <text evidence="2">The sequence shown here is derived from an EMBL/GenBank/DDBJ whole genome shotgun (WGS) entry which is preliminary data.</text>
</comment>
<dbReference type="AlphaFoldDB" id="A0ABD5UX40"/>
<organism evidence="2 3">
    <name type="scientific">Halalkalicoccus tibetensis</name>
    <dbReference type="NCBI Taxonomy" id="175632"/>
    <lineage>
        <taxon>Archaea</taxon>
        <taxon>Methanobacteriati</taxon>
        <taxon>Methanobacteriota</taxon>
        <taxon>Stenosarchaea group</taxon>
        <taxon>Halobacteria</taxon>
        <taxon>Halobacteriales</taxon>
        <taxon>Halococcaceae</taxon>
        <taxon>Halalkalicoccus</taxon>
    </lineage>
</organism>
<accession>A0ABD5UX40</accession>
<evidence type="ECO:0000313" key="3">
    <source>
        <dbReference type="Proteomes" id="UP001596312"/>
    </source>
</evidence>
<dbReference type="EMBL" id="JBHSXQ010000001">
    <property type="protein sequence ID" value="MFC6903647.1"/>
    <property type="molecule type" value="Genomic_DNA"/>
</dbReference>
<reference evidence="2 3" key="1">
    <citation type="journal article" date="2019" name="Int. J. Syst. Evol. Microbiol.">
        <title>The Global Catalogue of Microorganisms (GCM) 10K type strain sequencing project: providing services to taxonomists for standard genome sequencing and annotation.</title>
        <authorList>
            <consortium name="The Broad Institute Genomics Platform"/>
            <consortium name="The Broad Institute Genome Sequencing Center for Infectious Disease"/>
            <person name="Wu L."/>
            <person name="Ma J."/>
        </authorList>
    </citation>
    <scope>NUCLEOTIDE SEQUENCE [LARGE SCALE GENOMIC DNA]</scope>
    <source>
        <strain evidence="2 3">CGMCC 1.3240</strain>
    </source>
</reference>
<protein>
    <submittedName>
        <fullName evidence="2">Uncharacterized protein</fullName>
    </submittedName>
</protein>
<feature type="region of interest" description="Disordered" evidence="1">
    <location>
        <begin position="61"/>
        <end position="103"/>
    </location>
</feature>
<sequence>MTAPDSLDDVKELLEAGWEIRWDGRTGSDYPPNYRLVEFEKDDSTDYTPVKQLHLLAKDYEEVEELREDGGGSEEGDDDSDDDDDADGEEDESGEDEESDGDE</sequence>